<dbReference type="PANTHER" id="PTHR35046">
    <property type="entry name" value="ZINC KNUCKLE (CCHC-TYPE) FAMILY PROTEIN"/>
    <property type="match status" value="1"/>
</dbReference>
<organism evidence="2 3">
    <name type="scientific">Tanacetum coccineum</name>
    <dbReference type="NCBI Taxonomy" id="301880"/>
    <lineage>
        <taxon>Eukaryota</taxon>
        <taxon>Viridiplantae</taxon>
        <taxon>Streptophyta</taxon>
        <taxon>Embryophyta</taxon>
        <taxon>Tracheophyta</taxon>
        <taxon>Spermatophyta</taxon>
        <taxon>Magnoliopsida</taxon>
        <taxon>eudicotyledons</taxon>
        <taxon>Gunneridae</taxon>
        <taxon>Pentapetalae</taxon>
        <taxon>asterids</taxon>
        <taxon>campanulids</taxon>
        <taxon>Asterales</taxon>
        <taxon>Asteraceae</taxon>
        <taxon>Asteroideae</taxon>
        <taxon>Anthemideae</taxon>
        <taxon>Anthemidinae</taxon>
        <taxon>Tanacetum</taxon>
    </lineage>
</organism>
<dbReference type="PANTHER" id="PTHR35046:SF9">
    <property type="entry name" value="RNA-DIRECTED DNA POLYMERASE"/>
    <property type="match status" value="1"/>
</dbReference>
<reference evidence="2" key="1">
    <citation type="journal article" date="2022" name="Int. J. Mol. Sci.">
        <title>Draft Genome of Tanacetum Coccineum: Genomic Comparison of Closely Related Tanacetum-Family Plants.</title>
        <authorList>
            <person name="Yamashiro T."/>
            <person name="Shiraishi A."/>
            <person name="Nakayama K."/>
            <person name="Satake H."/>
        </authorList>
    </citation>
    <scope>NUCLEOTIDE SEQUENCE</scope>
</reference>
<gene>
    <name evidence="2" type="ORF">Tco_1003497</name>
</gene>
<feature type="region of interest" description="Disordered" evidence="1">
    <location>
        <begin position="36"/>
        <end position="74"/>
    </location>
</feature>
<feature type="compositionally biased region" description="Basic and acidic residues" evidence="1">
    <location>
        <begin position="52"/>
        <end position="68"/>
    </location>
</feature>
<name>A0ABQ5FA71_9ASTR</name>
<dbReference type="Proteomes" id="UP001151760">
    <property type="component" value="Unassembled WGS sequence"/>
</dbReference>
<evidence type="ECO:0000256" key="1">
    <source>
        <dbReference type="SAM" id="MobiDB-lite"/>
    </source>
</evidence>
<dbReference type="EMBL" id="BQNB010017155">
    <property type="protein sequence ID" value="GJT59964.1"/>
    <property type="molecule type" value="Genomic_DNA"/>
</dbReference>
<sequence>MRFNNSLRHDIKAIVSLQTWTIDEAVRIGSSMYKTKSDINQSNSSQSGSDAQVDHSKSTHEVDGEKKKITTTTTSTHVINKSSNKPYAHPVGIKCYRCQEVSHTSYQYDDDHSEAFLATVLLDIVDMDACHVLLGRPWQSDLNVGHRGKENTYTFSKDGHKFTLCPYSDEVQAKTTKVKTNQIVLCSIRNKEKNICATIILPDQVLYPIKNLWSSSFQEGENDGGQKLEKRKKKDNSGRINLD</sequence>
<keyword evidence="3" id="KW-1185">Reference proteome</keyword>
<feature type="region of interest" description="Disordered" evidence="1">
    <location>
        <begin position="218"/>
        <end position="243"/>
    </location>
</feature>
<protein>
    <submittedName>
        <fullName evidence="2">Uncharacterized protein</fullName>
    </submittedName>
</protein>
<accession>A0ABQ5FA71</accession>
<reference evidence="2" key="2">
    <citation type="submission" date="2022-01" db="EMBL/GenBank/DDBJ databases">
        <authorList>
            <person name="Yamashiro T."/>
            <person name="Shiraishi A."/>
            <person name="Satake H."/>
            <person name="Nakayama K."/>
        </authorList>
    </citation>
    <scope>NUCLEOTIDE SEQUENCE</scope>
</reference>
<proteinExistence type="predicted"/>
<evidence type="ECO:0000313" key="3">
    <source>
        <dbReference type="Proteomes" id="UP001151760"/>
    </source>
</evidence>
<comment type="caution">
    <text evidence="2">The sequence shown here is derived from an EMBL/GenBank/DDBJ whole genome shotgun (WGS) entry which is preliminary data.</text>
</comment>
<evidence type="ECO:0000313" key="2">
    <source>
        <dbReference type="EMBL" id="GJT59964.1"/>
    </source>
</evidence>
<feature type="compositionally biased region" description="Polar residues" evidence="1">
    <location>
        <begin position="36"/>
        <end position="50"/>
    </location>
</feature>